<keyword evidence="1" id="KW-0963">Cytoplasm</keyword>
<dbReference type="EMBL" id="FN648388">
    <property type="protein sequence ID" value="CBN79425.1"/>
    <property type="molecule type" value="Genomic_DNA"/>
</dbReference>
<dbReference type="eggNOG" id="KOG0643">
    <property type="taxonomic scope" value="Eukaryota"/>
</dbReference>
<dbReference type="InterPro" id="IPR019775">
    <property type="entry name" value="WD40_repeat_CS"/>
</dbReference>
<accession>D8LIC2</accession>
<dbReference type="SMART" id="SM00320">
    <property type="entry name" value="WD40"/>
    <property type="match status" value="6"/>
</dbReference>
<dbReference type="InterPro" id="IPR036322">
    <property type="entry name" value="WD40_repeat_dom_sf"/>
</dbReference>
<evidence type="ECO:0000256" key="1">
    <source>
        <dbReference type="ARBA" id="ARBA00022490"/>
    </source>
</evidence>
<keyword evidence="3 8" id="KW-0853">WD repeat</keyword>
<dbReference type="InterPro" id="IPR015943">
    <property type="entry name" value="WD40/YVTN_repeat-like_dom_sf"/>
</dbReference>
<dbReference type="PANTHER" id="PTHR19877:SF1">
    <property type="entry name" value="EUKARYOTIC TRANSLATION INITIATION FACTOR 3 SUBUNIT I"/>
    <property type="match status" value="1"/>
</dbReference>
<evidence type="ECO:0000256" key="6">
    <source>
        <dbReference type="ARBA" id="ARBA00038394"/>
    </source>
</evidence>
<dbReference type="Pfam" id="PF24805">
    <property type="entry name" value="EIF3I"/>
    <property type="match status" value="1"/>
</dbReference>
<evidence type="ECO:0000256" key="8">
    <source>
        <dbReference type="PROSITE-ProRule" id="PRU00221"/>
    </source>
</evidence>
<dbReference type="InParanoid" id="D8LIC2"/>
<dbReference type="GO" id="GO:0002183">
    <property type="term" value="P:cytoplasmic translational initiation"/>
    <property type="evidence" value="ECO:0007669"/>
    <property type="project" value="TreeGrafter"/>
</dbReference>
<name>D8LIC2_ECTSI</name>
<dbReference type="Proteomes" id="UP000002630">
    <property type="component" value="Linkage Group LG25"/>
</dbReference>
<comment type="similarity">
    <text evidence="6">Belongs to the WD repeat STRAP family.</text>
</comment>
<dbReference type="OMA" id="HERAITC"/>
<evidence type="ECO:0000256" key="7">
    <source>
        <dbReference type="ARBA" id="ARBA00040390"/>
    </source>
</evidence>
<keyword evidence="5" id="KW-0648">Protein biosynthesis</keyword>
<evidence type="ECO:0000256" key="3">
    <source>
        <dbReference type="ARBA" id="ARBA00022574"/>
    </source>
</evidence>
<dbReference type="EMBL" id="FN649750">
    <property type="protein sequence ID" value="CBN79425.1"/>
    <property type="molecule type" value="Genomic_DNA"/>
</dbReference>
<evidence type="ECO:0000313" key="10">
    <source>
        <dbReference type="Proteomes" id="UP000002630"/>
    </source>
</evidence>
<evidence type="ECO:0000256" key="2">
    <source>
        <dbReference type="ARBA" id="ARBA00022540"/>
    </source>
</evidence>
<dbReference type="PROSITE" id="PS50294">
    <property type="entry name" value="WD_REPEATS_REGION"/>
    <property type="match status" value="2"/>
</dbReference>
<evidence type="ECO:0000313" key="9">
    <source>
        <dbReference type="EMBL" id="CBN79425.1"/>
    </source>
</evidence>
<dbReference type="GO" id="GO:0071541">
    <property type="term" value="C:eukaryotic translation initiation factor 3 complex, eIF3m"/>
    <property type="evidence" value="ECO:0007669"/>
    <property type="project" value="TreeGrafter"/>
</dbReference>
<feature type="repeat" description="WD" evidence="8">
    <location>
        <begin position="6"/>
        <end position="47"/>
    </location>
</feature>
<dbReference type="SUPFAM" id="SSF50978">
    <property type="entry name" value="WD40 repeat-like"/>
    <property type="match status" value="1"/>
</dbReference>
<dbReference type="PROSITE" id="PS50082">
    <property type="entry name" value="WD_REPEATS_2"/>
    <property type="match status" value="2"/>
</dbReference>
<keyword evidence="10" id="KW-1185">Reference proteome</keyword>
<dbReference type="STRING" id="2880.D8LIC2"/>
<dbReference type="GO" id="GO:0003723">
    <property type="term" value="F:RNA binding"/>
    <property type="evidence" value="ECO:0007669"/>
    <property type="project" value="TreeGrafter"/>
</dbReference>
<keyword evidence="2 9" id="KW-0396">Initiation factor</keyword>
<feature type="repeat" description="WD" evidence="8">
    <location>
        <begin position="48"/>
        <end position="89"/>
    </location>
</feature>
<dbReference type="InterPro" id="IPR001680">
    <property type="entry name" value="WD40_rpt"/>
</dbReference>
<keyword evidence="4" id="KW-0677">Repeat</keyword>
<protein>
    <recommendedName>
        <fullName evidence="7">Serine-threonine kinase receptor-associated protein</fullName>
    </recommendedName>
</protein>
<organism evidence="9 10">
    <name type="scientific">Ectocarpus siliculosus</name>
    <name type="common">Brown alga</name>
    <name type="synonym">Conferva siliculosa</name>
    <dbReference type="NCBI Taxonomy" id="2880"/>
    <lineage>
        <taxon>Eukaryota</taxon>
        <taxon>Sar</taxon>
        <taxon>Stramenopiles</taxon>
        <taxon>Ochrophyta</taxon>
        <taxon>PX clade</taxon>
        <taxon>Phaeophyceae</taxon>
        <taxon>Ectocarpales</taxon>
        <taxon>Ectocarpaceae</taxon>
        <taxon>Ectocarpus</taxon>
    </lineage>
</organism>
<dbReference type="Gene3D" id="2.130.10.10">
    <property type="entry name" value="YVTN repeat-like/Quinoprotein amine dehydrogenase"/>
    <property type="match status" value="1"/>
</dbReference>
<dbReference type="GO" id="GO:0003743">
    <property type="term" value="F:translation initiation factor activity"/>
    <property type="evidence" value="ECO:0007669"/>
    <property type="project" value="UniProtKB-KW"/>
</dbReference>
<evidence type="ECO:0000256" key="4">
    <source>
        <dbReference type="ARBA" id="ARBA00022737"/>
    </source>
</evidence>
<gene>
    <name evidence="9" type="primary">EIF3i</name>
    <name evidence="9" type="ORF">Esi_0210_0039</name>
</gene>
<dbReference type="PANTHER" id="PTHR19877">
    <property type="entry name" value="EUKARYOTIC TRANSLATION INITIATION FACTOR 3 SUBUNIT I"/>
    <property type="match status" value="1"/>
</dbReference>
<dbReference type="FunCoup" id="D8LIC2">
    <property type="interactions" value="501"/>
</dbReference>
<sequence>MRPILLKGHERAITCVVYNNDGDLVFTAAKDQIPSLWYAKTGERIGTYQGHQGAVWDLSVSWDSTRMLSASADASARMWDVQTGRELVVYNHMGPVRSVSFAEGGQRFATVSDPFTDSPGLISVFEAPDDVPTDQLEKIACLEIDLPPKMKATKVVWGALNEKLIVAYADGTIRTFDPFDGTELEYAQVGTRQGRSSGVHSKDINRLCINKDRTLLLTCSKDYTSKLLDANTLQVLKTYKTDRPVNASVMHPTKEHVILGGGQDAMSVTTTSSNVVCGLQGGAVG</sequence>
<dbReference type="PROSITE" id="PS00678">
    <property type="entry name" value="WD_REPEATS_1"/>
    <property type="match status" value="1"/>
</dbReference>
<dbReference type="AlphaFoldDB" id="D8LIC2"/>
<evidence type="ECO:0000256" key="5">
    <source>
        <dbReference type="ARBA" id="ARBA00022917"/>
    </source>
</evidence>
<proteinExistence type="inferred from homology"/>
<dbReference type="InterPro" id="IPR027525">
    <property type="entry name" value="eIF3i"/>
</dbReference>
<dbReference type="OrthoDB" id="24966at2759"/>
<reference evidence="9 10" key="1">
    <citation type="journal article" date="2010" name="Nature">
        <title>The Ectocarpus genome and the independent evolution of multicellularity in brown algae.</title>
        <authorList>
            <person name="Cock J.M."/>
            <person name="Sterck L."/>
            <person name="Rouze P."/>
            <person name="Scornet D."/>
            <person name="Allen A.E."/>
            <person name="Amoutzias G."/>
            <person name="Anthouard V."/>
            <person name="Artiguenave F."/>
            <person name="Aury J.M."/>
            <person name="Badger J.H."/>
            <person name="Beszteri B."/>
            <person name="Billiau K."/>
            <person name="Bonnet E."/>
            <person name="Bothwell J.H."/>
            <person name="Bowler C."/>
            <person name="Boyen C."/>
            <person name="Brownlee C."/>
            <person name="Carrano C.J."/>
            <person name="Charrier B."/>
            <person name="Cho G.Y."/>
            <person name="Coelho S.M."/>
            <person name="Collen J."/>
            <person name="Corre E."/>
            <person name="Da Silva C."/>
            <person name="Delage L."/>
            <person name="Delaroque N."/>
            <person name="Dittami S.M."/>
            <person name="Doulbeau S."/>
            <person name="Elias M."/>
            <person name="Farnham G."/>
            <person name="Gachon C.M."/>
            <person name="Gschloessl B."/>
            <person name="Heesch S."/>
            <person name="Jabbari K."/>
            <person name="Jubin C."/>
            <person name="Kawai H."/>
            <person name="Kimura K."/>
            <person name="Kloareg B."/>
            <person name="Kupper F.C."/>
            <person name="Lang D."/>
            <person name="Le Bail A."/>
            <person name="Leblanc C."/>
            <person name="Lerouge P."/>
            <person name="Lohr M."/>
            <person name="Lopez P.J."/>
            <person name="Martens C."/>
            <person name="Maumus F."/>
            <person name="Michel G."/>
            <person name="Miranda-Saavedra D."/>
            <person name="Morales J."/>
            <person name="Moreau H."/>
            <person name="Motomura T."/>
            <person name="Nagasato C."/>
            <person name="Napoli C.A."/>
            <person name="Nelson D.R."/>
            <person name="Nyvall-Collen P."/>
            <person name="Peters A.F."/>
            <person name="Pommier C."/>
            <person name="Potin P."/>
            <person name="Poulain J."/>
            <person name="Quesneville H."/>
            <person name="Read B."/>
            <person name="Rensing S.A."/>
            <person name="Ritter A."/>
            <person name="Rousvoal S."/>
            <person name="Samanta M."/>
            <person name="Samson G."/>
            <person name="Schroeder D.C."/>
            <person name="Segurens B."/>
            <person name="Strittmatter M."/>
            <person name="Tonon T."/>
            <person name="Tregear J.W."/>
            <person name="Valentin K."/>
            <person name="von Dassow P."/>
            <person name="Yamagishi T."/>
            <person name="Van de Peer Y."/>
            <person name="Wincker P."/>
        </authorList>
    </citation>
    <scope>NUCLEOTIDE SEQUENCE [LARGE SCALE GENOMIC DNA]</scope>
    <source>
        <strain evidence="10">Ec32 / CCAP1310/4</strain>
    </source>
</reference>